<evidence type="ECO:0000256" key="6">
    <source>
        <dbReference type="ARBA" id="ARBA00023054"/>
    </source>
</evidence>
<feature type="compositionally biased region" description="Gly residues" evidence="14">
    <location>
        <begin position="157"/>
        <end position="170"/>
    </location>
</feature>
<keyword evidence="4" id="KW-0970">Cilium biogenesis/degradation</keyword>
<dbReference type="InterPro" id="IPR022786">
    <property type="entry name" value="Geminin/Multicilin"/>
</dbReference>
<evidence type="ECO:0000256" key="2">
    <source>
        <dbReference type="ARBA" id="ARBA00007979"/>
    </source>
</evidence>
<dbReference type="CTD" id="345643"/>
<accession>A0AA97JT63</accession>
<keyword evidence="7" id="KW-0010">Activator</keyword>
<feature type="compositionally biased region" description="Basic and acidic residues" evidence="14">
    <location>
        <begin position="40"/>
        <end position="58"/>
    </location>
</feature>
<keyword evidence="9" id="KW-0539">Nucleus</keyword>
<evidence type="ECO:0000256" key="3">
    <source>
        <dbReference type="ARBA" id="ARBA00018222"/>
    </source>
</evidence>
<evidence type="ECO:0000256" key="1">
    <source>
        <dbReference type="ARBA" id="ARBA00004123"/>
    </source>
</evidence>
<dbReference type="KEGG" id="emc:129334531"/>
<comment type="subcellular location">
    <subcellularLocation>
        <location evidence="1">Nucleus</location>
    </subcellularLocation>
</comment>
<dbReference type="Gene3D" id="1.20.5.1180">
    <property type="entry name" value="Geminin coiled-coil domain"/>
    <property type="match status" value="1"/>
</dbReference>
<proteinExistence type="inferred from homology"/>
<dbReference type="GO" id="GO:0045786">
    <property type="term" value="P:negative regulation of cell cycle"/>
    <property type="evidence" value="ECO:0007669"/>
    <property type="project" value="TreeGrafter"/>
</dbReference>
<organism evidence="15 16">
    <name type="scientific">Eublepharis macularius</name>
    <name type="common">Leopard gecko</name>
    <name type="synonym">Cyrtodactylus macularius</name>
    <dbReference type="NCBI Taxonomy" id="481883"/>
    <lineage>
        <taxon>Eukaryota</taxon>
        <taxon>Metazoa</taxon>
        <taxon>Chordata</taxon>
        <taxon>Craniata</taxon>
        <taxon>Vertebrata</taxon>
        <taxon>Euteleostomi</taxon>
        <taxon>Lepidosauria</taxon>
        <taxon>Squamata</taxon>
        <taxon>Bifurcata</taxon>
        <taxon>Gekkota</taxon>
        <taxon>Eublepharidae</taxon>
        <taxon>Eublepharinae</taxon>
        <taxon>Eublepharis</taxon>
    </lineage>
</organism>
<evidence type="ECO:0000256" key="8">
    <source>
        <dbReference type="ARBA" id="ARBA00023163"/>
    </source>
</evidence>
<feature type="compositionally biased region" description="Basic and acidic residues" evidence="14">
    <location>
        <begin position="182"/>
        <end position="197"/>
    </location>
</feature>
<protein>
    <recommendedName>
        <fullName evidence="3">Multicilin</fullName>
    </recommendedName>
    <alternativeName>
        <fullName evidence="11">Multiciliate differentiation and DNA synthesis-associated cell cycle protein</fullName>
    </alternativeName>
    <alternativeName>
        <fullName evidence="12">Protein Idas</fullName>
    </alternativeName>
</protein>
<keyword evidence="10" id="KW-0131">Cell cycle</keyword>
<dbReference type="GO" id="GO:0005634">
    <property type="term" value="C:nucleus"/>
    <property type="evidence" value="ECO:0007669"/>
    <property type="project" value="UniProtKB-SubCell"/>
</dbReference>
<keyword evidence="8" id="KW-0804">Transcription</keyword>
<dbReference type="GO" id="GO:0030030">
    <property type="term" value="P:cell projection organization"/>
    <property type="evidence" value="ECO:0007669"/>
    <property type="project" value="UniProtKB-KW"/>
</dbReference>
<name>A0AA97JT63_EUBMA</name>
<evidence type="ECO:0000256" key="12">
    <source>
        <dbReference type="ARBA" id="ARBA00033197"/>
    </source>
</evidence>
<dbReference type="GeneID" id="129334531"/>
<evidence type="ECO:0000256" key="5">
    <source>
        <dbReference type="ARBA" id="ARBA00023015"/>
    </source>
</evidence>
<dbReference type="CDD" id="cd22590">
    <property type="entry name" value="McIdas_CC"/>
    <property type="match status" value="1"/>
</dbReference>
<evidence type="ECO:0000313" key="15">
    <source>
        <dbReference type="Proteomes" id="UP001190640"/>
    </source>
</evidence>
<feature type="coiled-coil region" evidence="13">
    <location>
        <begin position="347"/>
        <end position="381"/>
    </location>
</feature>
<gene>
    <name evidence="16" type="primary">MCIDAS</name>
</gene>
<evidence type="ECO:0000256" key="13">
    <source>
        <dbReference type="SAM" id="Coils"/>
    </source>
</evidence>
<feature type="region of interest" description="Disordered" evidence="14">
    <location>
        <begin position="31"/>
        <end position="58"/>
    </location>
</feature>
<evidence type="ECO:0000256" key="4">
    <source>
        <dbReference type="ARBA" id="ARBA00022794"/>
    </source>
</evidence>
<sequence length="526" mass="56905">MSETPALNRGRWTQFPLHPCRPTQLPAFCTRSGAAPDPGLKNEARTRPASTRDNERRASAGCRLVAAPTCRERAQFGAWAAGSGCVSARSRGRGGDGAGLACLVPRLACAKAKAPPLALKRRPARPPSRSLLPREASKGSPRCGQTHKRAGPESAMQGGGGGGGGGGGRRAFGNLCPNRVQDLAERLAKKPGKPEKKVPRKIHPRSNPAATSNAPTPDPVDLAFATIDWQDLADCSSVFQPEASRVPGATQQSPCFQVEPDFDFQEFRDVVDSFIADPSSLMPPLLDSADFAFPVDDGKSFSPCVPLPAPDDPLSQMNVESISSAEQYWKDLASHNQKALGDALVENNQLQVTLTQKQEEIASLKERNIQLKELASRAKQLASVLDKLILPQCKDSPDVSLINGPNKRSLRQISITEQEDDTEVNEILREISDKCNLALQSIDENRGPKRPRGESDTVHMYGAFHGLQTHSNCSSLDMSSSDLEEGVSFRTSIKEHCNIRTLAFPQGNAFTIRTATGGYKFRWVPS</sequence>
<dbReference type="Proteomes" id="UP001190640">
    <property type="component" value="Chromosome 8"/>
</dbReference>
<dbReference type="GO" id="GO:0008156">
    <property type="term" value="P:negative regulation of DNA replication"/>
    <property type="evidence" value="ECO:0007669"/>
    <property type="project" value="TreeGrafter"/>
</dbReference>
<dbReference type="RefSeq" id="XP_054842666.1">
    <property type="nucleotide sequence ID" value="XM_054986691.1"/>
</dbReference>
<keyword evidence="5" id="KW-0805">Transcription regulation</keyword>
<dbReference type="SUPFAM" id="SSF111469">
    <property type="entry name" value="Geminin coiled-coil domain"/>
    <property type="match status" value="1"/>
</dbReference>
<dbReference type="AlphaFoldDB" id="A0AA97JT63"/>
<evidence type="ECO:0000256" key="14">
    <source>
        <dbReference type="SAM" id="MobiDB-lite"/>
    </source>
</evidence>
<evidence type="ECO:0000313" key="16">
    <source>
        <dbReference type="RefSeq" id="XP_054842666.1"/>
    </source>
</evidence>
<dbReference type="Pfam" id="PF07412">
    <property type="entry name" value="Geminin"/>
    <property type="match status" value="1"/>
</dbReference>
<evidence type="ECO:0000256" key="7">
    <source>
        <dbReference type="ARBA" id="ARBA00023159"/>
    </source>
</evidence>
<dbReference type="PANTHER" id="PTHR13372:SF3">
    <property type="entry name" value="MULTICILIN"/>
    <property type="match status" value="1"/>
</dbReference>
<reference evidence="16" key="1">
    <citation type="submission" date="2025-08" db="UniProtKB">
        <authorList>
            <consortium name="RefSeq"/>
        </authorList>
    </citation>
    <scope>IDENTIFICATION</scope>
    <source>
        <tissue evidence="16">Blood</tissue>
    </source>
</reference>
<evidence type="ECO:0000256" key="11">
    <source>
        <dbReference type="ARBA" id="ARBA00031136"/>
    </source>
</evidence>
<comment type="similarity">
    <text evidence="2">Belongs to the geminin family.</text>
</comment>
<evidence type="ECO:0000256" key="10">
    <source>
        <dbReference type="ARBA" id="ARBA00023306"/>
    </source>
</evidence>
<evidence type="ECO:0000256" key="9">
    <source>
        <dbReference type="ARBA" id="ARBA00023242"/>
    </source>
</evidence>
<feature type="region of interest" description="Disordered" evidence="14">
    <location>
        <begin position="114"/>
        <end position="218"/>
    </location>
</feature>
<keyword evidence="15" id="KW-1185">Reference proteome</keyword>
<keyword evidence="6 13" id="KW-0175">Coiled coil</keyword>
<dbReference type="PANTHER" id="PTHR13372">
    <property type="entry name" value="GEMININ"/>
    <property type="match status" value="1"/>
</dbReference>